<dbReference type="RefSeq" id="WP_004431784.1">
    <property type="nucleotide sequence ID" value="NZ_CP011247.1"/>
</dbReference>
<dbReference type="GeneID" id="92773401"/>
<dbReference type="Proteomes" id="UP000663946">
    <property type="component" value="Chromosome 2"/>
</dbReference>
<keyword evidence="1" id="KW-0732">Signal</keyword>
<evidence type="ECO:0000313" key="4">
    <source>
        <dbReference type="EMBL" id="QTG15212.1"/>
    </source>
</evidence>
<feature type="chain" id="PRO_5044556327" evidence="1">
    <location>
        <begin position="17"/>
        <end position="136"/>
    </location>
</feature>
<organism evidence="2 6">
    <name type="scientific">Agrobacterium tumefaciens</name>
    <dbReference type="NCBI Taxonomy" id="358"/>
    <lineage>
        <taxon>Bacteria</taxon>
        <taxon>Pseudomonadati</taxon>
        <taxon>Pseudomonadota</taxon>
        <taxon>Alphaproteobacteria</taxon>
        <taxon>Hyphomicrobiales</taxon>
        <taxon>Rhizobiaceae</taxon>
        <taxon>Rhizobium/Agrobacterium group</taxon>
        <taxon>Agrobacterium</taxon>
        <taxon>Agrobacterium tumefaciens complex</taxon>
    </lineage>
</organism>
<protein>
    <submittedName>
        <fullName evidence="2">Uncharacterized protein</fullName>
    </submittedName>
</protein>
<accession>A0AA86FZE0</accession>
<name>A0A1B9UHG2_AGRTU</name>
<feature type="signal peptide" evidence="1">
    <location>
        <begin position="1"/>
        <end position="16"/>
    </location>
</feature>
<dbReference type="Proteomes" id="UP000702952">
    <property type="component" value="Unassembled WGS sequence"/>
</dbReference>
<sequence>MLAAVMLSANMGVAAAVVPAGNLIPEMGDFRSQKIQRMQGERDWPFVAEKGLLLCAPSLADKLVYFVGEKENGAQDEPFAIDTDMMAVAIINMGRASALKPFDNFEQLLKRLSPFVAMGKRLCDQPAGSMLPESSL</sequence>
<reference evidence="3 5" key="1">
    <citation type="journal article" date="2016" name="PeerJ">
        <title>Gall-ID: tools for genotyping gall-causing phytopathogenic bacteria.</title>
        <authorList>
            <person name="Davis E.W.II."/>
            <person name="Weisberg A.J."/>
            <person name="Tabima J.F."/>
            <person name="Grunwald N.J."/>
            <person name="Chang J.H."/>
        </authorList>
    </citation>
    <scope>NUCLEOTIDE SEQUENCE [LARGE SCALE GENOMIC DNA]</scope>
    <source>
        <strain evidence="3 5">N2/73</strain>
    </source>
</reference>
<accession>A0A1B9UHG2</accession>
<dbReference type="Proteomes" id="UP000093451">
    <property type="component" value="Unassembled WGS sequence"/>
</dbReference>
<evidence type="ECO:0000313" key="5">
    <source>
        <dbReference type="Proteomes" id="UP000093451"/>
    </source>
</evidence>
<reference evidence="4" key="3">
    <citation type="submission" date="2020-02" db="EMBL/GenBank/DDBJ databases">
        <title>Unexpected conservation and global transmission of agrobacterial virulence plasmids.</title>
        <authorList>
            <person name="Weisberg A.J."/>
            <person name="Davis E.W. II"/>
            <person name="Tabima J.R."/>
            <person name="Belcher M.S."/>
            <person name="Miller M."/>
            <person name="Kuo C.-H."/>
            <person name="Loper J.E."/>
            <person name="Grunwald N.J."/>
            <person name="Putnam M.L."/>
            <person name="Chang J.H."/>
        </authorList>
    </citation>
    <scope>NUCLEOTIDE SEQUENCE</scope>
    <source>
        <strain evidence="4">Q15/94</strain>
    </source>
</reference>
<evidence type="ECO:0000313" key="6">
    <source>
        <dbReference type="Proteomes" id="UP000702952"/>
    </source>
</evidence>
<dbReference type="EMBL" id="JAAMAY010000026">
    <property type="protein sequence ID" value="NTC29507.1"/>
    <property type="molecule type" value="Genomic_DNA"/>
</dbReference>
<dbReference type="KEGG" id="atf:Ach5_38460"/>
<proteinExistence type="predicted"/>
<evidence type="ECO:0000313" key="3">
    <source>
        <dbReference type="EMBL" id="OCJ33508.1"/>
    </source>
</evidence>
<reference evidence="2" key="2">
    <citation type="journal article" date="2020" name="Science">
        <title>Unexpected conservation and global transmission of agrobacterial virulence plasmids.</title>
        <authorList>
            <person name="Weisberg A.J."/>
            <person name="Davis E.W. 2nd"/>
            <person name="Tabima J."/>
            <person name="Belcher M.S."/>
            <person name="Miller M."/>
            <person name="Kuo C.H."/>
            <person name="Loper J.E."/>
            <person name="Grunwald N.J."/>
            <person name="Putnam M.L."/>
            <person name="Chang J.H."/>
        </authorList>
    </citation>
    <scope>NUCLEOTIDE SEQUENCE</scope>
    <source>
        <strain evidence="2">17-1853-1a</strain>
    </source>
</reference>
<evidence type="ECO:0000313" key="2">
    <source>
        <dbReference type="EMBL" id="NTC29507.1"/>
    </source>
</evidence>
<gene>
    <name evidence="3" type="ORF">A6U91_18940</name>
    <name evidence="2" type="ORF">G6M46_15310</name>
    <name evidence="4" type="ORF">G6M86_18245</name>
</gene>
<dbReference type="EMBL" id="CP049217">
    <property type="protein sequence ID" value="QTG15212.1"/>
    <property type="molecule type" value="Genomic_DNA"/>
</dbReference>
<dbReference type="AlphaFoldDB" id="A0A1B9UHG2"/>
<dbReference type="EMBL" id="LXKT01000027">
    <property type="protein sequence ID" value="OCJ33508.1"/>
    <property type="molecule type" value="Genomic_DNA"/>
</dbReference>
<evidence type="ECO:0000256" key="1">
    <source>
        <dbReference type="SAM" id="SignalP"/>
    </source>
</evidence>